<evidence type="ECO:0000313" key="3">
    <source>
        <dbReference type="Proteomes" id="UP000008366"/>
    </source>
</evidence>
<dbReference type="AlphaFoldDB" id="K6XE08"/>
<dbReference type="eggNOG" id="ENOG5033245">
    <property type="taxonomic scope" value="Bacteria"/>
</dbReference>
<evidence type="ECO:0000256" key="1">
    <source>
        <dbReference type="SAM" id="MobiDB-lite"/>
    </source>
</evidence>
<proteinExistence type="predicted"/>
<sequence length="174" mass="19844">MRVTFTRTGERRYGVDIERTQAGDLRMHPAPGFDPLLPHDLVHFVVEVEFGLRDGIFGQVAAGGDANTFVPTQEQRTKAWARRAERRNRATGTQIGRSEELAAQVFPRWLRRRGHRPSPHYPHTDPPPSDLPEPDLERCFARLDDLSAAWQALEVGQSMSVTWPWPERPTRGGW</sequence>
<organism evidence="2 3">
    <name type="scientific">Kineosphaera limosa NBRC 100340</name>
    <dbReference type="NCBI Taxonomy" id="1184609"/>
    <lineage>
        <taxon>Bacteria</taxon>
        <taxon>Bacillati</taxon>
        <taxon>Actinomycetota</taxon>
        <taxon>Actinomycetes</taxon>
        <taxon>Micrococcales</taxon>
        <taxon>Dermatophilaceae</taxon>
        <taxon>Kineosphaera</taxon>
    </lineage>
</organism>
<reference evidence="2 3" key="1">
    <citation type="submission" date="2012-08" db="EMBL/GenBank/DDBJ databases">
        <title>Whole genome shotgun sequence of Kineosphaera limosa NBRC 100340.</title>
        <authorList>
            <person name="Yoshida I."/>
            <person name="Isaki S."/>
            <person name="Hosoyama A."/>
            <person name="Tsuchikane K."/>
            <person name="Katsumata H."/>
            <person name="Ando Y."/>
            <person name="Ohji S."/>
            <person name="Hamada M."/>
            <person name="Tamura T."/>
            <person name="Yamazoe A."/>
            <person name="Yamazaki S."/>
            <person name="Fujita N."/>
        </authorList>
    </citation>
    <scope>NUCLEOTIDE SEQUENCE [LARGE SCALE GENOMIC DNA]</scope>
    <source>
        <strain evidence="2 3">NBRC 100340</strain>
    </source>
</reference>
<name>K6XE08_9MICO</name>
<keyword evidence="3" id="KW-1185">Reference proteome</keyword>
<gene>
    <name evidence="2" type="ORF">KILIM_055_00420</name>
</gene>
<dbReference type="RefSeq" id="WP_006593606.1">
    <property type="nucleotide sequence ID" value="NZ_BAHD01000055.1"/>
</dbReference>
<accession>K6XE08</accession>
<comment type="caution">
    <text evidence="2">The sequence shown here is derived from an EMBL/GenBank/DDBJ whole genome shotgun (WGS) entry which is preliminary data.</text>
</comment>
<dbReference type="OrthoDB" id="4170613at2"/>
<feature type="region of interest" description="Disordered" evidence="1">
    <location>
        <begin position="113"/>
        <end position="135"/>
    </location>
</feature>
<dbReference type="STRING" id="1184609.KILIM_055_00420"/>
<protein>
    <submittedName>
        <fullName evidence="2">Uncharacterized protein</fullName>
    </submittedName>
</protein>
<dbReference type="Proteomes" id="UP000008366">
    <property type="component" value="Unassembled WGS sequence"/>
</dbReference>
<evidence type="ECO:0000313" key="2">
    <source>
        <dbReference type="EMBL" id="GAB97074.1"/>
    </source>
</evidence>
<dbReference type="EMBL" id="BAHD01000055">
    <property type="protein sequence ID" value="GAB97074.1"/>
    <property type="molecule type" value="Genomic_DNA"/>
</dbReference>